<comment type="caution">
    <text evidence="3">The sequence shown here is derived from an EMBL/GenBank/DDBJ whole genome shotgun (WGS) entry which is preliminary data.</text>
</comment>
<dbReference type="SUPFAM" id="SSF56601">
    <property type="entry name" value="beta-lactamase/transpeptidase-like"/>
    <property type="match status" value="1"/>
</dbReference>
<dbReference type="InterPro" id="IPR012338">
    <property type="entry name" value="Beta-lactam/transpept-like"/>
</dbReference>
<gene>
    <name evidence="3" type="ORF">ACFOWX_08345</name>
</gene>
<dbReference type="PANTHER" id="PTHR43283">
    <property type="entry name" value="BETA-LACTAMASE-RELATED"/>
    <property type="match status" value="1"/>
</dbReference>
<sequence>MNARIKLVALILLALPAYVKAQSDEQQALNRAYAAGYKAQFLCSGLWNGGKTVEQIERDELTGIYPEIADIVPTLKAEIDQERKMVTVAFSENTPPRIAKFQSHDDGCVSLPIGWQLKTEEGFNNLPTPNVQSAYPPGHLDNAYWPMGDKTNPFTAEPTFQKIAKVADSGFDNPEFGNGKTSAILITKGGNIYYEKYALGHDMHTSQRTWSVAKSIAATYVGYMKHASGDALNLYSSHILRDPRNSVSIDHMLRMSSGFVSDSPGNRTDAIYMGGGAVEEYATIWPVVHKPGTVFRYANNDTLLAVLKSENISRQKKPFLSLSELFRKIGMTRTVAERDWRYRYILSSQVWTTPRDLARLGQLYLNDGRWPYGERPERLLPENWRDYVSKPSGPQPDGKFGYGAQFWLMNKSDGIPADTFAAFGNRGQYLVIIPSLNMVIVRRGYDSEGSHFDIEAFTRDIVAAVQ</sequence>
<feature type="domain" description="Beta-lactamase-related" evidence="2">
    <location>
        <begin position="183"/>
        <end position="441"/>
    </location>
</feature>
<dbReference type="Proteomes" id="UP001595887">
    <property type="component" value="Unassembled WGS sequence"/>
</dbReference>
<keyword evidence="3" id="KW-0378">Hydrolase</keyword>
<dbReference type="GO" id="GO:0016787">
    <property type="term" value="F:hydrolase activity"/>
    <property type="evidence" value="ECO:0007669"/>
    <property type="project" value="UniProtKB-KW"/>
</dbReference>
<keyword evidence="4" id="KW-1185">Reference proteome</keyword>
<keyword evidence="1" id="KW-0732">Signal</keyword>
<feature type="signal peptide" evidence="1">
    <location>
        <begin position="1"/>
        <end position="21"/>
    </location>
</feature>
<feature type="chain" id="PRO_5046673884" evidence="1">
    <location>
        <begin position="22"/>
        <end position="466"/>
    </location>
</feature>
<dbReference type="InterPro" id="IPR001466">
    <property type="entry name" value="Beta-lactam-related"/>
</dbReference>
<dbReference type="EC" id="3.-.-.-" evidence="3"/>
<accession>A0ABV8RIB2</accession>
<dbReference type="Pfam" id="PF00144">
    <property type="entry name" value="Beta-lactamase"/>
    <property type="match status" value="1"/>
</dbReference>
<dbReference type="RefSeq" id="WP_381423106.1">
    <property type="nucleotide sequence ID" value="NZ_JBHSDH010000013.1"/>
</dbReference>
<dbReference type="InterPro" id="IPR050789">
    <property type="entry name" value="Diverse_Enzym_Activities"/>
</dbReference>
<dbReference type="PANTHER" id="PTHR43283:SF7">
    <property type="entry name" value="BETA-LACTAMASE-RELATED DOMAIN-CONTAINING PROTEIN"/>
    <property type="match status" value="1"/>
</dbReference>
<name>A0ABV8RIB2_9SPHN</name>
<evidence type="ECO:0000313" key="4">
    <source>
        <dbReference type="Proteomes" id="UP001595887"/>
    </source>
</evidence>
<evidence type="ECO:0000256" key="1">
    <source>
        <dbReference type="SAM" id="SignalP"/>
    </source>
</evidence>
<dbReference type="EMBL" id="JBHSDH010000013">
    <property type="protein sequence ID" value="MFC4292424.1"/>
    <property type="molecule type" value="Genomic_DNA"/>
</dbReference>
<evidence type="ECO:0000259" key="2">
    <source>
        <dbReference type="Pfam" id="PF00144"/>
    </source>
</evidence>
<organism evidence="3 4">
    <name type="scientific">Sphingorhabdus arenilitoris</name>
    <dbReference type="NCBI Taxonomy" id="1490041"/>
    <lineage>
        <taxon>Bacteria</taxon>
        <taxon>Pseudomonadati</taxon>
        <taxon>Pseudomonadota</taxon>
        <taxon>Alphaproteobacteria</taxon>
        <taxon>Sphingomonadales</taxon>
        <taxon>Sphingomonadaceae</taxon>
        <taxon>Sphingorhabdus</taxon>
    </lineage>
</organism>
<proteinExistence type="predicted"/>
<dbReference type="Gene3D" id="3.40.710.10">
    <property type="entry name" value="DD-peptidase/beta-lactamase superfamily"/>
    <property type="match status" value="1"/>
</dbReference>
<protein>
    <submittedName>
        <fullName evidence="3">Serine hydrolase domain-containing protein</fullName>
        <ecNumber evidence="3">3.-.-.-</ecNumber>
    </submittedName>
</protein>
<reference evidence="4" key="1">
    <citation type="journal article" date="2019" name="Int. J. Syst. Evol. Microbiol.">
        <title>The Global Catalogue of Microorganisms (GCM) 10K type strain sequencing project: providing services to taxonomists for standard genome sequencing and annotation.</title>
        <authorList>
            <consortium name="The Broad Institute Genomics Platform"/>
            <consortium name="The Broad Institute Genome Sequencing Center for Infectious Disease"/>
            <person name="Wu L."/>
            <person name="Ma J."/>
        </authorList>
    </citation>
    <scope>NUCLEOTIDE SEQUENCE [LARGE SCALE GENOMIC DNA]</scope>
    <source>
        <strain evidence="4">CECT 8531</strain>
    </source>
</reference>
<evidence type="ECO:0000313" key="3">
    <source>
        <dbReference type="EMBL" id="MFC4292424.1"/>
    </source>
</evidence>